<proteinExistence type="predicted"/>
<organism evidence="1 2">
    <name type="scientific">Canavalia gladiata</name>
    <name type="common">Sword bean</name>
    <name type="synonym">Dolichos gladiatus</name>
    <dbReference type="NCBI Taxonomy" id="3824"/>
    <lineage>
        <taxon>Eukaryota</taxon>
        <taxon>Viridiplantae</taxon>
        <taxon>Streptophyta</taxon>
        <taxon>Embryophyta</taxon>
        <taxon>Tracheophyta</taxon>
        <taxon>Spermatophyta</taxon>
        <taxon>Magnoliopsida</taxon>
        <taxon>eudicotyledons</taxon>
        <taxon>Gunneridae</taxon>
        <taxon>Pentapetalae</taxon>
        <taxon>rosids</taxon>
        <taxon>fabids</taxon>
        <taxon>Fabales</taxon>
        <taxon>Fabaceae</taxon>
        <taxon>Papilionoideae</taxon>
        <taxon>50 kb inversion clade</taxon>
        <taxon>NPAAA clade</taxon>
        <taxon>indigoferoid/millettioid clade</taxon>
        <taxon>Phaseoleae</taxon>
        <taxon>Canavalia</taxon>
    </lineage>
</organism>
<keyword evidence="2" id="KW-1185">Reference proteome</keyword>
<sequence length="265" mass="30005">MLKSHLGYRSKQALPKWPGHSLTLDYSEVPINTHIVEASRQEIRLGGRVVTLTQEIISSLPEVNSARGPRILSRNIALRKNRVPAHFVPKSLGRSPPIRGHVCRWAKHAIRDSSYFLNLNRRDPIATLLHGRRRSHGYYEEAENVDGITITYIRSLKGEQWDSMVSRTAGGEKLPIQYSQCMSKKKNEAQILVLWYITRRDILGPQDKRSLTGSWYMSLGLEYKVMALGLGYKSDPFSPNLNPNSTLFLSLELSQAAIELKSSLP</sequence>
<dbReference type="Proteomes" id="UP001367508">
    <property type="component" value="Unassembled WGS sequence"/>
</dbReference>
<evidence type="ECO:0000313" key="1">
    <source>
        <dbReference type="EMBL" id="KAK7350236.1"/>
    </source>
</evidence>
<evidence type="ECO:0000313" key="2">
    <source>
        <dbReference type="Proteomes" id="UP001367508"/>
    </source>
</evidence>
<reference evidence="1 2" key="1">
    <citation type="submission" date="2024-01" db="EMBL/GenBank/DDBJ databases">
        <title>The genomes of 5 underutilized Papilionoideae crops provide insights into root nodulation and disease resistanc.</title>
        <authorList>
            <person name="Jiang F."/>
        </authorList>
    </citation>
    <scope>NUCLEOTIDE SEQUENCE [LARGE SCALE GENOMIC DNA]</scope>
    <source>
        <strain evidence="1">LVBAO_FW01</strain>
        <tissue evidence="1">Leaves</tissue>
    </source>
</reference>
<gene>
    <name evidence="1" type="ORF">VNO77_08573</name>
</gene>
<comment type="caution">
    <text evidence="1">The sequence shown here is derived from an EMBL/GenBank/DDBJ whole genome shotgun (WGS) entry which is preliminary data.</text>
</comment>
<dbReference type="EMBL" id="JAYMYQ010000002">
    <property type="protein sequence ID" value="KAK7350236.1"/>
    <property type="molecule type" value="Genomic_DNA"/>
</dbReference>
<accession>A0AAN9M9A1</accession>
<dbReference type="AlphaFoldDB" id="A0AAN9M9A1"/>
<protein>
    <submittedName>
        <fullName evidence="1">Uncharacterized protein</fullName>
    </submittedName>
</protein>
<name>A0AAN9M9A1_CANGL</name>